<sequence>MNCIIIEDQPPAQRILKKYIHDIGSLNLVGTFGDAIQAIDFLQKETVDLMFLDINLPKLSGISFLKSLSNKPQVIFTTAFSEYALDGYELDVVDYLLKPFSFERFVKAVAKVKREAQATIKPETQSKKEHFIKIGYEHVRIAFENIIYLAADGDYCEVFLEDKKYLSSEPMKKWLELLDEASFHRIHKSYLVNIHRVNKISGNQVYLVNGSILPIGRTYREDFMDKFL</sequence>
<name>A0A327P9Q3_9BACT</name>
<evidence type="ECO:0000259" key="2">
    <source>
        <dbReference type="PROSITE" id="PS50110"/>
    </source>
</evidence>
<dbReference type="OrthoDB" id="1646880at2"/>
<dbReference type="Proteomes" id="UP000249610">
    <property type="component" value="Unassembled WGS sequence"/>
</dbReference>
<dbReference type="Gene3D" id="2.40.50.1020">
    <property type="entry name" value="LytTr DNA-binding domain"/>
    <property type="match status" value="1"/>
</dbReference>
<protein>
    <submittedName>
        <fullName evidence="4">LytTR family two component transcriptional regulator</fullName>
    </submittedName>
</protein>
<dbReference type="SMART" id="SM00850">
    <property type="entry name" value="LytTR"/>
    <property type="match status" value="1"/>
</dbReference>
<evidence type="ECO:0000313" key="5">
    <source>
        <dbReference type="Proteomes" id="UP000249610"/>
    </source>
</evidence>
<dbReference type="PANTHER" id="PTHR37299">
    <property type="entry name" value="TRANSCRIPTIONAL REGULATOR-RELATED"/>
    <property type="match status" value="1"/>
</dbReference>
<evidence type="ECO:0000256" key="1">
    <source>
        <dbReference type="PROSITE-ProRule" id="PRU00169"/>
    </source>
</evidence>
<dbReference type="RefSeq" id="WP_111612087.1">
    <property type="nucleotide sequence ID" value="NZ_QLLK01000007.1"/>
</dbReference>
<reference evidence="4 5" key="1">
    <citation type="submission" date="2018-06" db="EMBL/GenBank/DDBJ databases">
        <title>Genomic Encyclopedia of Archaeal and Bacterial Type Strains, Phase II (KMG-II): from individual species to whole genera.</title>
        <authorList>
            <person name="Goeker M."/>
        </authorList>
    </citation>
    <scope>NUCLEOTIDE SEQUENCE [LARGE SCALE GENOMIC DNA]</scope>
    <source>
        <strain evidence="4 5">DSM 23446</strain>
    </source>
</reference>
<dbReference type="AlphaFoldDB" id="A0A327P9Q3"/>
<organism evidence="4 5">
    <name type="scientific">Algoriphagus yeomjeoni</name>
    <dbReference type="NCBI Taxonomy" id="291403"/>
    <lineage>
        <taxon>Bacteria</taxon>
        <taxon>Pseudomonadati</taxon>
        <taxon>Bacteroidota</taxon>
        <taxon>Cytophagia</taxon>
        <taxon>Cytophagales</taxon>
        <taxon>Cyclobacteriaceae</taxon>
        <taxon>Algoriphagus</taxon>
    </lineage>
</organism>
<dbReference type="GO" id="GO:0000156">
    <property type="term" value="F:phosphorelay response regulator activity"/>
    <property type="evidence" value="ECO:0007669"/>
    <property type="project" value="InterPro"/>
</dbReference>
<comment type="caution">
    <text evidence="4">The sequence shown here is derived from an EMBL/GenBank/DDBJ whole genome shotgun (WGS) entry which is preliminary data.</text>
</comment>
<dbReference type="InterPro" id="IPR046947">
    <property type="entry name" value="LytR-like"/>
</dbReference>
<dbReference type="PROSITE" id="PS50930">
    <property type="entry name" value="HTH_LYTTR"/>
    <property type="match status" value="1"/>
</dbReference>
<dbReference type="InterPro" id="IPR011006">
    <property type="entry name" value="CheY-like_superfamily"/>
</dbReference>
<feature type="modified residue" description="4-aspartylphosphate" evidence="1">
    <location>
        <position position="53"/>
    </location>
</feature>
<evidence type="ECO:0000313" key="4">
    <source>
        <dbReference type="EMBL" id="RAI88453.1"/>
    </source>
</evidence>
<dbReference type="Gene3D" id="3.40.50.2300">
    <property type="match status" value="1"/>
</dbReference>
<feature type="domain" description="HTH LytTR-type" evidence="3">
    <location>
        <begin position="132"/>
        <end position="228"/>
    </location>
</feature>
<dbReference type="Pfam" id="PF04397">
    <property type="entry name" value="LytTR"/>
    <property type="match status" value="1"/>
</dbReference>
<dbReference type="InterPro" id="IPR001789">
    <property type="entry name" value="Sig_transdc_resp-reg_receiver"/>
</dbReference>
<keyword evidence="5" id="KW-1185">Reference proteome</keyword>
<dbReference type="GO" id="GO:0003677">
    <property type="term" value="F:DNA binding"/>
    <property type="evidence" value="ECO:0007669"/>
    <property type="project" value="InterPro"/>
</dbReference>
<evidence type="ECO:0000259" key="3">
    <source>
        <dbReference type="PROSITE" id="PS50930"/>
    </source>
</evidence>
<keyword evidence="1" id="KW-0597">Phosphoprotein</keyword>
<dbReference type="PROSITE" id="PS50110">
    <property type="entry name" value="RESPONSE_REGULATORY"/>
    <property type="match status" value="1"/>
</dbReference>
<dbReference type="PANTHER" id="PTHR37299:SF1">
    <property type="entry name" value="STAGE 0 SPORULATION PROTEIN A HOMOLOG"/>
    <property type="match status" value="1"/>
</dbReference>
<dbReference type="SUPFAM" id="SSF52172">
    <property type="entry name" value="CheY-like"/>
    <property type="match status" value="1"/>
</dbReference>
<gene>
    <name evidence="4" type="ORF">LV83_02753</name>
</gene>
<feature type="domain" description="Response regulatory" evidence="2">
    <location>
        <begin position="2"/>
        <end position="113"/>
    </location>
</feature>
<dbReference type="InterPro" id="IPR007492">
    <property type="entry name" value="LytTR_DNA-bd_dom"/>
</dbReference>
<accession>A0A327P9Q3</accession>
<dbReference type="EMBL" id="QLLK01000007">
    <property type="protein sequence ID" value="RAI88453.1"/>
    <property type="molecule type" value="Genomic_DNA"/>
</dbReference>
<proteinExistence type="predicted"/>
<dbReference type="SMART" id="SM00448">
    <property type="entry name" value="REC"/>
    <property type="match status" value="1"/>
</dbReference>
<dbReference type="Pfam" id="PF00072">
    <property type="entry name" value="Response_reg"/>
    <property type="match status" value="1"/>
</dbReference>